<name>A0AAJ5C0Y6_9SPHI</name>
<proteinExistence type="predicted"/>
<organism evidence="1 2">
    <name type="scientific">Sphingobacterium mizutaii</name>
    <dbReference type="NCBI Taxonomy" id="1010"/>
    <lineage>
        <taxon>Bacteria</taxon>
        <taxon>Pseudomonadati</taxon>
        <taxon>Bacteroidota</taxon>
        <taxon>Sphingobacteriia</taxon>
        <taxon>Sphingobacteriales</taxon>
        <taxon>Sphingobacteriaceae</taxon>
        <taxon>Sphingobacterium</taxon>
    </lineage>
</organism>
<accession>A0AAJ5C0Y6</accession>
<dbReference type="EMBL" id="LT906468">
    <property type="protein sequence ID" value="SNV53048.1"/>
    <property type="molecule type" value="Genomic_DNA"/>
</dbReference>
<gene>
    <name evidence="1" type="ORF">SAMEA4412673_02780</name>
</gene>
<dbReference type="KEGG" id="smiz:4412673_02780"/>
<dbReference type="AlphaFoldDB" id="A0AAJ5C0Y6"/>
<protein>
    <submittedName>
        <fullName evidence="1">Uncharacterized protein</fullName>
    </submittedName>
</protein>
<reference evidence="1 2" key="1">
    <citation type="submission" date="2017-06" db="EMBL/GenBank/DDBJ databases">
        <authorList>
            <consortium name="Pathogen Informatics"/>
        </authorList>
    </citation>
    <scope>NUCLEOTIDE SEQUENCE [LARGE SCALE GENOMIC DNA]</scope>
    <source>
        <strain evidence="1 2">NCTC12149</strain>
    </source>
</reference>
<evidence type="ECO:0000313" key="1">
    <source>
        <dbReference type="EMBL" id="SNV53048.1"/>
    </source>
</evidence>
<evidence type="ECO:0000313" key="2">
    <source>
        <dbReference type="Proteomes" id="UP000215355"/>
    </source>
</evidence>
<dbReference type="Proteomes" id="UP000215355">
    <property type="component" value="Chromosome 1"/>
</dbReference>
<sequence length="31" mass="3505">MNITNIKPKNLPKGLMPYIKALIADVVFAQY</sequence>